<feature type="compositionally biased region" description="Basic and acidic residues" evidence="2">
    <location>
        <begin position="1046"/>
        <end position="1069"/>
    </location>
</feature>
<reference evidence="4" key="1">
    <citation type="submission" date="2013-12" db="EMBL/GenBank/DDBJ databases">
        <authorList>
            <person name="Genoscope - CEA"/>
        </authorList>
    </citation>
    <scope>NUCLEOTIDE SEQUENCE</scope>
    <source>
        <strain evidence="4">CBS 1993</strain>
    </source>
</reference>
<dbReference type="EMBL" id="HG793129">
    <property type="protein sequence ID" value="CDK28426.1"/>
    <property type="molecule type" value="Genomic_DNA"/>
</dbReference>
<feature type="region of interest" description="Disordered" evidence="2">
    <location>
        <begin position="939"/>
        <end position="1080"/>
    </location>
</feature>
<evidence type="ECO:0000256" key="1">
    <source>
        <dbReference type="SAM" id="Coils"/>
    </source>
</evidence>
<evidence type="ECO:0000313" key="4">
    <source>
        <dbReference type="EMBL" id="CDK28426.1"/>
    </source>
</evidence>
<dbReference type="AlphaFoldDB" id="W6MP63"/>
<dbReference type="InterPro" id="IPR036116">
    <property type="entry name" value="FN3_sf"/>
</dbReference>
<feature type="chain" id="PRO_5004878526" description="Fibronectin type-III domain-containing protein" evidence="3">
    <location>
        <begin position="18"/>
        <end position="1080"/>
    </location>
</feature>
<feature type="coiled-coil region" evidence="1">
    <location>
        <begin position="309"/>
        <end position="396"/>
    </location>
</feature>
<name>W6MP63_9ASCO</name>
<feature type="compositionally biased region" description="Polar residues" evidence="2">
    <location>
        <begin position="815"/>
        <end position="824"/>
    </location>
</feature>
<feature type="region of interest" description="Disordered" evidence="2">
    <location>
        <begin position="898"/>
        <end position="926"/>
    </location>
</feature>
<feature type="compositionally biased region" description="Polar residues" evidence="2">
    <location>
        <begin position="1000"/>
        <end position="1020"/>
    </location>
</feature>
<feature type="compositionally biased region" description="Low complexity" evidence="2">
    <location>
        <begin position="985"/>
        <end position="999"/>
    </location>
</feature>
<dbReference type="STRING" id="1382522.W6MP63"/>
<evidence type="ECO:0000256" key="3">
    <source>
        <dbReference type="SAM" id="SignalP"/>
    </source>
</evidence>
<dbReference type="Gene3D" id="2.60.40.10">
    <property type="entry name" value="Immunoglobulins"/>
    <property type="match status" value="1"/>
</dbReference>
<feature type="region of interest" description="Disordered" evidence="2">
    <location>
        <begin position="804"/>
        <end position="824"/>
    </location>
</feature>
<feature type="region of interest" description="Disordered" evidence="2">
    <location>
        <begin position="185"/>
        <end position="220"/>
    </location>
</feature>
<protein>
    <recommendedName>
        <fullName evidence="6">Fibronectin type-III domain-containing protein</fullName>
    </recommendedName>
</protein>
<dbReference type="InterPro" id="IPR003961">
    <property type="entry name" value="FN3_dom"/>
</dbReference>
<reference evidence="4" key="2">
    <citation type="submission" date="2014-02" db="EMBL/GenBank/DDBJ databases">
        <title>Complete DNA sequence of /Kuraishia capsulata/ illustrates novel genomic features among budding yeasts (/Saccharomycotina/).</title>
        <authorList>
            <person name="Morales L."/>
            <person name="Noel B."/>
            <person name="Porcel B."/>
            <person name="Marcet-Houben M."/>
            <person name="Hullo M-F."/>
            <person name="Sacerdot C."/>
            <person name="Tekaia F."/>
            <person name="Leh-Louis V."/>
            <person name="Despons L."/>
            <person name="Khanna V."/>
            <person name="Aury J-M."/>
            <person name="Barbe V."/>
            <person name="Couloux A."/>
            <person name="Labadie K."/>
            <person name="Pelletier E."/>
            <person name="Souciet J-L."/>
            <person name="Boekhout T."/>
            <person name="Gabaldon T."/>
            <person name="Wincker P."/>
            <person name="Dujon B."/>
        </authorList>
    </citation>
    <scope>NUCLEOTIDE SEQUENCE</scope>
    <source>
        <strain evidence="4">CBS 1993</strain>
    </source>
</reference>
<evidence type="ECO:0000256" key="2">
    <source>
        <dbReference type="SAM" id="MobiDB-lite"/>
    </source>
</evidence>
<gene>
    <name evidence="4" type="ORF">KUCA_T00004408001</name>
</gene>
<keyword evidence="3" id="KW-0732">Signal</keyword>
<dbReference type="RefSeq" id="XP_022460416.1">
    <property type="nucleotide sequence ID" value="XM_022601140.1"/>
</dbReference>
<dbReference type="CDD" id="cd00063">
    <property type="entry name" value="FN3"/>
    <property type="match status" value="1"/>
</dbReference>
<dbReference type="SUPFAM" id="SSF49265">
    <property type="entry name" value="Fibronectin type III"/>
    <property type="match status" value="1"/>
</dbReference>
<dbReference type="HOGENOM" id="CLU_286199_0_0_1"/>
<dbReference type="GeneID" id="34521804"/>
<feature type="compositionally biased region" description="Polar residues" evidence="2">
    <location>
        <begin position="950"/>
        <end position="971"/>
    </location>
</feature>
<keyword evidence="1" id="KW-0175">Coiled coil</keyword>
<evidence type="ECO:0000313" key="5">
    <source>
        <dbReference type="Proteomes" id="UP000019384"/>
    </source>
</evidence>
<evidence type="ECO:0008006" key="6">
    <source>
        <dbReference type="Google" id="ProtNLM"/>
    </source>
</evidence>
<dbReference type="OrthoDB" id="5572782at2759"/>
<accession>W6MP63</accession>
<feature type="signal peptide" evidence="3">
    <location>
        <begin position="1"/>
        <end position="17"/>
    </location>
</feature>
<keyword evidence="5" id="KW-1185">Reference proteome</keyword>
<dbReference type="Proteomes" id="UP000019384">
    <property type="component" value="Unassembled WGS sequence"/>
</dbReference>
<proteinExistence type="predicted"/>
<sequence length="1080" mass="120019">MIIYVLFLAAVGWLIHRFIDLNTVPTEKAICNLNIHVPKVPQISIDNVTESSIALHWDTSSGSNHSEDQRDSLSDPTPPLGLSAVNTCAINHYVLYVNGVQVAVIDGGQKACLLDSLISNTNYQIDLVAVNVSNYRSKSFPIYVKTRETQLSQPMAKEESASEGLEFNLKDDPEDLLNHLAHAKEAEKEKVKMHNTFRKQSPPGRRSRSNTVEKPQEQLPDPETITDIEELRFLLESGQEDLRSILQQQLQCQLEYRDEENLLNSTRNDLRQRKKIEDANRASVKSEIKYLEDSKRNFEDKIFKNRMKLDEKLKTIDEKEKEMSEWMEMLEAKRNSNKELDSNASRTERELLSKTEMLNKEIFALQNENHEIEDDIKDLSAKRKKLENDKKHLVTIFRALETSTDIHTGAVGAEGSKALEKLSELNPGWKTEIEAEINEDSARDARWRALQLKEVRRFQTIQKLRDTKTEFPGAESQQRAGIPQVQQFVPPPSVQPSTPVHAPIDSKPTASQTGAEMANSFVPVWGSNHYFSSPSQNMNLSPAGGLTVDIPPNLTAEEDDIPLPSPSVNMLLPQSLIDSEDLSKFFKITDEDMLPSSSQVSSHFSTNTSGHHASLRPVSSASEFQQNGVLAPTGIDFFHTRGGHLKDPNQSHSRIASMHSNTNNAAMMPTSVENMGSPDHRLLPSTSNSMLGRDQSLFDLMTSPGSSNHASPLIPMSSHMSEAELHIPTENPMSAFSPKRLSNVFNFGKKSSDINSDETQAVHQENPNGNNNPSSRFFNILRKQPHHHESLGKLDPFGMNPTPQPEFDGSRNRSESFGSSIWNNTPVKETTDHWGMTTNNSYSFSPTSSLSPTMEMVAPSQPQMKINAMNQALQSLVQPSIVVEHEDDSPEVFRGYDHHQQKNSESLSSVAVDASESEQDDAPSSPSFFKKKIFPFGVSPTKVPTRGSDKSSIAVNSLNDDGTEPTSQNELSYHPNMGSPSGMASKSSRFFSKISRRNSQMTVASQLSTSSPGSAASNGISGPGAVSSGKEPNAGNSFTRRLSFLSKKEKESDKDKDKEGEKMHGREFETPVINEGEVLN</sequence>
<organism evidence="4 5">
    <name type="scientific">Kuraishia capsulata CBS 1993</name>
    <dbReference type="NCBI Taxonomy" id="1382522"/>
    <lineage>
        <taxon>Eukaryota</taxon>
        <taxon>Fungi</taxon>
        <taxon>Dikarya</taxon>
        <taxon>Ascomycota</taxon>
        <taxon>Saccharomycotina</taxon>
        <taxon>Pichiomycetes</taxon>
        <taxon>Pichiales</taxon>
        <taxon>Pichiaceae</taxon>
        <taxon>Kuraishia</taxon>
    </lineage>
</organism>
<dbReference type="InterPro" id="IPR013783">
    <property type="entry name" value="Ig-like_fold"/>
</dbReference>